<comment type="caution">
    <text evidence="1">The sequence shown here is derived from an EMBL/GenBank/DDBJ whole genome shotgun (WGS) entry which is preliminary data.</text>
</comment>
<name>A0ABT5XRS8_9FLAO</name>
<evidence type="ECO:0000313" key="1">
    <source>
        <dbReference type="EMBL" id="MDF0708608.1"/>
    </source>
</evidence>
<organism evidence="1 2">
    <name type="scientific">Flagellimonas okinawensis</name>
    <dbReference type="NCBI Taxonomy" id="3031324"/>
    <lineage>
        <taxon>Bacteria</taxon>
        <taxon>Pseudomonadati</taxon>
        <taxon>Bacteroidota</taxon>
        <taxon>Flavobacteriia</taxon>
        <taxon>Flavobacteriales</taxon>
        <taxon>Flavobacteriaceae</taxon>
        <taxon>Flagellimonas</taxon>
    </lineage>
</organism>
<dbReference type="Proteomes" id="UP001217083">
    <property type="component" value="Unassembled WGS sequence"/>
</dbReference>
<gene>
    <name evidence="1" type="ORF">PY091_15385</name>
</gene>
<dbReference type="EMBL" id="JARFVA010000006">
    <property type="protein sequence ID" value="MDF0708608.1"/>
    <property type="molecule type" value="Genomic_DNA"/>
</dbReference>
<accession>A0ABT5XRS8</accession>
<protein>
    <submittedName>
        <fullName evidence="1">Uncharacterized protein</fullName>
    </submittedName>
</protein>
<evidence type="ECO:0000313" key="2">
    <source>
        <dbReference type="Proteomes" id="UP001217083"/>
    </source>
</evidence>
<proteinExistence type="predicted"/>
<dbReference type="RefSeq" id="WP_275650492.1">
    <property type="nucleotide sequence ID" value="NZ_JARFVA010000006.1"/>
</dbReference>
<keyword evidence="2" id="KW-1185">Reference proteome</keyword>
<reference evidence="1 2" key="1">
    <citation type="submission" date="2023-03" db="EMBL/GenBank/DDBJ databases">
        <title>Muricauda XX sp. nov. and Muricauda XXX sp. nov., two novel species isolated from Okinawa Trough.</title>
        <authorList>
            <person name="Cao W."/>
            <person name="Deng X."/>
        </authorList>
    </citation>
    <scope>NUCLEOTIDE SEQUENCE [LARGE SCALE GENOMIC DNA]</scope>
    <source>
        <strain evidence="1 2">81s02</strain>
    </source>
</reference>
<sequence length="87" mass="10228">MNPLSLVTMSVEYIKIFTDELVTLETSDVFLHTGIIQSSKNNFDHFENYSTEIQELHEIVITLKEKGKDRWDFPIRIKDIKSIERVV</sequence>